<dbReference type="GO" id="GO:0032259">
    <property type="term" value="P:methylation"/>
    <property type="evidence" value="ECO:0007669"/>
    <property type="project" value="UniProtKB-KW"/>
</dbReference>
<evidence type="ECO:0000313" key="5">
    <source>
        <dbReference type="Proteomes" id="UP000315377"/>
    </source>
</evidence>
<dbReference type="InterPro" id="IPR029063">
    <property type="entry name" value="SAM-dependent_MTases_sf"/>
</dbReference>
<keyword evidence="6" id="KW-1185">Reference proteome</keyword>
<sequence>MHWNYHQPVFATDSAPELPREFMTHGAWSGHRRFAYDLVRFARPRTIVELGTLYGTSFFTFCQAVKDGQLAARCFAVDTWKGDPHAGSYDDVVYQAVQAVTAREFPYIGTLVRSDFDGAVNLFADGSIDVLHIDGYHTYEAVHHDYTTWYPKLAENGIVLFHDTAVRLWDFGVYRLWEELGTHPHITFPHSNGLGVLFPKGCPVNWLPLIANKDALADNYAAGQV</sequence>
<gene>
    <name evidence="4" type="ORF">FLT43_10085</name>
    <name evidence="3" type="ORF">M5W83_20345</name>
</gene>
<dbReference type="Proteomes" id="UP000315377">
    <property type="component" value="Chromosome"/>
</dbReference>
<dbReference type="EMBL" id="JAMDMM010000039">
    <property type="protein sequence ID" value="MCY9609502.1"/>
    <property type="molecule type" value="Genomic_DNA"/>
</dbReference>
<accession>A0AAP9DTE1</accession>
<dbReference type="GO" id="GO:0005886">
    <property type="term" value="C:plasma membrane"/>
    <property type="evidence" value="ECO:0007669"/>
    <property type="project" value="TreeGrafter"/>
</dbReference>
<dbReference type="Gene3D" id="3.40.50.150">
    <property type="entry name" value="Vaccinia Virus protein VP39"/>
    <property type="match status" value="1"/>
</dbReference>
<protein>
    <submittedName>
        <fullName evidence="4">Class I SAM-dependent methyltransferase</fullName>
    </submittedName>
</protein>
<evidence type="ECO:0000256" key="2">
    <source>
        <dbReference type="ARBA" id="ARBA00022679"/>
    </source>
</evidence>
<dbReference type="Proteomes" id="UP001209276">
    <property type="component" value="Unassembled WGS sequence"/>
</dbReference>
<proteinExistence type="predicted"/>
<dbReference type="GeneID" id="76996315"/>
<name>A0AAP9DTE1_PANTH</name>
<evidence type="ECO:0000313" key="6">
    <source>
        <dbReference type="Proteomes" id="UP001209276"/>
    </source>
</evidence>
<reference evidence="4 5" key="1">
    <citation type="submission" date="2019-07" db="EMBL/GenBank/DDBJ databases">
        <title>Paenibacillus thiaminolyticus NRRL B-4156.</title>
        <authorList>
            <person name="Hehnly C."/>
            <person name="Zhang L."/>
        </authorList>
    </citation>
    <scope>NUCLEOTIDE SEQUENCE [LARGE SCALE GENOMIC DNA]</scope>
    <source>
        <strain evidence="4 5">NRRL B-4156</strain>
    </source>
</reference>
<dbReference type="RefSeq" id="WP_087445013.1">
    <property type="nucleotide sequence ID" value="NZ_CABMNB010000047.1"/>
</dbReference>
<dbReference type="PANTHER" id="PTHR40048">
    <property type="entry name" value="RHAMNOSYL O-METHYLTRANSFERASE"/>
    <property type="match status" value="1"/>
</dbReference>
<dbReference type="GO" id="GO:0071770">
    <property type="term" value="P:DIM/DIP cell wall layer assembly"/>
    <property type="evidence" value="ECO:0007669"/>
    <property type="project" value="TreeGrafter"/>
</dbReference>
<evidence type="ECO:0000313" key="3">
    <source>
        <dbReference type="EMBL" id="MCY9609502.1"/>
    </source>
</evidence>
<organism evidence="4 5">
    <name type="scientific">Paenibacillus thiaminolyticus</name>
    <name type="common">Bacillus thiaminolyticus</name>
    <dbReference type="NCBI Taxonomy" id="49283"/>
    <lineage>
        <taxon>Bacteria</taxon>
        <taxon>Bacillati</taxon>
        <taxon>Bacillota</taxon>
        <taxon>Bacilli</taxon>
        <taxon>Bacillales</taxon>
        <taxon>Paenibacillaceae</taxon>
        <taxon>Paenibacillus</taxon>
    </lineage>
</organism>
<reference evidence="3 6" key="2">
    <citation type="submission" date="2022-05" db="EMBL/GenBank/DDBJ databases">
        <title>Genome Sequencing of Bee-Associated Microbes.</title>
        <authorList>
            <person name="Dunlap C."/>
        </authorList>
    </citation>
    <scope>NUCLEOTIDE SEQUENCE [LARGE SCALE GENOMIC DNA]</scope>
    <source>
        <strain evidence="3 6">NRRL B-14613</strain>
    </source>
</reference>
<dbReference type="AlphaFoldDB" id="A0AAP9DTE1"/>
<dbReference type="GO" id="GO:0008168">
    <property type="term" value="F:methyltransferase activity"/>
    <property type="evidence" value="ECO:0007669"/>
    <property type="project" value="UniProtKB-KW"/>
</dbReference>
<keyword evidence="2" id="KW-0808">Transferase</keyword>
<dbReference type="PANTHER" id="PTHR40048:SF1">
    <property type="entry name" value="RHAMNOSYL O-METHYLTRANSFERASE"/>
    <property type="match status" value="1"/>
</dbReference>
<evidence type="ECO:0000313" key="4">
    <source>
        <dbReference type="EMBL" id="QDM43812.1"/>
    </source>
</evidence>
<keyword evidence="1 4" id="KW-0489">Methyltransferase</keyword>
<dbReference type="SUPFAM" id="SSF53335">
    <property type="entry name" value="S-adenosyl-L-methionine-dependent methyltransferases"/>
    <property type="match status" value="1"/>
</dbReference>
<dbReference type="Pfam" id="PF13578">
    <property type="entry name" value="Methyltransf_24"/>
    <property type="match status" value="1"/>
</dbReference>
<dbReference type="EMBL" id="CP041405">
    <property type="protein sequence ID" value="QDM43812.1"/>
    <property type="molecule type" value="Genomic_DNA"/>
</dbReference>
<evidence type="ECO:0000256" key="1">
    <source>
        <dbReference type="ARBA" id="ARBA00022603"/>
    </source>
</evidence>